<evidence type="ECO:0000256" key="1">
    <source>
        <dbReference type="SAM" id="Phobius"/>
    </source>
</evidence>
<gene>
    <name evidence="2" type="ORF">Cabys_4210</name>
</gene>
<reference evidence="2 3" key="1">
    <citation type="submission" date="2016-11" db="EMBL/GenBank/DDBJ databases">
        <title>Genomic analysis of Caldithrix abyssi and proposal of a novel bacterial phylum Caldithrichaeota.</title>
        <authorList>
            <person name="Kublanov I."/>
            <person name="Sigalova O."/>
            <person name="Gavrilov S."/>
            <person name="Lebedinsky A."/>
            <person name="Ivanova N."/>
            <person name="Daum C."/>
            <person name="Reddy T."/>
            <person name="Klenk H.P."/>
            <person name="Goker M."/>
            <person name="Reva O."/>
            <person name="Miroshnichenko M."/>
            <person name="Kyprides N."/>
            <person name="Woyke T."/>
            <person name="Gelfand M."/>
        </authorList>
    </citation>
    <scope>NUCLEOTIDE SEQUENCE [LARGE SCALE GENOMIC DNA]</scope>
    <source>
        <strain evidence="2 3">LF13</strain>
    </source>
</reference>
<dbReference type="Proteomes" id="UP000183868">
    <property type="component" value="Chromosome"/>
</dbReference>
<evidence type="ECO:0000313" key="2">
    <source>
        <dbReference type="EMBL" id="APF20955.1"/>
    </source>
</evidence>
<protein>
    <submittedName>
        <fullName evidence="2">Uncharacterized protein</fullName>
    </submittedName>
</protein>
<feature type="transmembrane region" description="Helical" evidence="1">
    <location>
        <begin position="6"/>
        <end position="31"/>
    </location>
</feature>
<accession>A0A1J1CE18</accession>
<keyword evidence="1" id="KW-0812">Transmembrane</keyword>
<keyword evidence="1" id="KW-0472">Membrane</keyword>
<sequence>MLNLIIFMFLIKNYFPSGAFSFNFFSFYLAFLRKDRKCSL</sequence>
<dbReference type="EMBL" id="CP018099">
    <property type="protein sequence ID" value="APF20955.1"/>
    <property type="molecule type" value="Genomic_DNA"/>
</dbReference>
<dbReference type="KEGG" id="caby:Cabys_4210"/>
<name>A0A1J1CE18_CALAY</name>
<proteinExistence type="predicted"/>
<evidence type="ECO:0000313" key="3">
    <source>
        <dbReference type="Proteomes" id="UP000183868"/>
    </source>
</evidence>
<keyword evidence="1" id="KW-1133">Transmembrane helix</keyword>
<organism evidence="2 3">
    <name type="scientific">Caldithrix abyssi DSM 13497</name>
    <dbReference type="NCBI Taxonomy" id="880073"/>
    <lineage>
        <taxon>Bacteria</taxon>
        <taxon>Pseudomonadati</taxon>
        <taxon>Calditrichota</taxon>
        <taxon>Calditrichia</taxon>
        <taxon>Calditrichales</taxon>
        <taxon>Calditrichaceae</taxon>
        <taxon>Caldithrix</taxon>
    </lineage>
</organism>
<dbReference type="AlphaFoldDB" id="A0A1J1CE18"/>